<feature type="transmembrane region" description="Helical" evidence="7">
    <location>
        <begin position="179"/>
        <end position="198"/>
    </location>
</feature>
<evidence type="ECO:0000256" key="7">
    <source>
        <dbReference type="SAM" id="Phobius"/>
    </source>
</evidence>
<proteinExistence type="predicted"/>
<comment type="subcellular location">
    <subcellularLocation>
        <location evidence="1">Cell membrane</location>
        <topology evidence="1">Multi-pass membrane protein</topology>
    </subcellularLocation>
</comment>
<feature type="transmembrane region" description="Helical" evidence="7">
    <location>
        <begin position="380"/>
        <end position="405"/>
    </location>
</feature>
<dbReference type="RefSeq" id="WP_310929159.1">
    <property type="nucleotide sequence ID" value="NZ_JAMQOQ010000003.1"/>
</dbReference>
<feature type="transmembrane region" description="Helical" evidence="7">
    <location>
        <begin position="141"/>
        <end position="159"/>
    </location>
</feature>
<evidence type="ECO:0000256" key="1">
    <source>
        <dbReference type="ARBA" id="ARBA00004651"/>
    </source>
</evidence>
<protein>
    <submittedName>
        <fullName evidence="8">GntP family permease</fullName>
    </submittedName>
</protein>
<feature type="transmembrane region" description="Helical" evidence="7">
    <location>
        <begin position="336"/>
        <end position="359"/>
    </location>
</feature>
<dbReference type="EMBL" id="JAMQOQ010000003">
    <property type="protein sequence ID" value="MDS0295288.1"/>
    <property type="molecule type" value="Genomic_DNA"/>
</dbReference>
<comment type="caution">
    <text evidence="8">The sequence shown here is derived from an EMBL/GenBank/DDBJ whole genome shotgun (WGS) entry which is preliminary data.</text>
</comment>
<reference evidence="8 9" key="1">
    <citation type="submission" date="2022-06" db="EMBL/GenBank/DDBJ databases">
        <title>Halogeometricum sp. a new haloarchaeum isolate from saline soil.</title>
        <authorList>
            <person name="Strakova D."/>
            <person name="Galisteo C."/>
            <person name="Sanchez-Porro C."/>
            <person name="Ventosa A."/>
        </authorList>
    </citation>
    <scope>NUCLEOTIDE SEQUENCE [LARGE SCALE GENOMIC DNA]</scope>
    <source>
        <strain evidence="9">S3BR25-2</strain>
    </source>
</reference>
<feature type="transmembrane region" description="Helical" evidence="7">
    <location>
        <begin position="7"/>
        <end position="24"/>
    </location>
</feature>
<dbReference type="Pfam" id="PF02447">
    <property type="entry name" value="GntP_permease"/>
    <property type="match status" value="1"/>
</dbReference>
<sequence length="453" mass="46407">MILSNPLIPLAVGVVLVVFLLVYLNLPPFVGLIIAALGVAVISSGVPLSEVPAQVAQAFGETLIGVGIPILMAAIIGKTLMESGAAARIVRAALSVTGQERSEYAILSSSYLLSVPVFFDNVFYLLAPLGRAMKSRTGVKFSLYMTVLCAGALATHTLVPPTPGPLAVANSLGVNLGLAILVGGVVALPTSLLGGVVYGKALNAREEFPLRESMGVSSEEVEEEMNESGTGPGLLESLTPIVLPLVLIGSNTIAAAVYAEGATIRDVTAFAGDATLALTAAAMFSTYTYYRLEVRDLDVLNEELTGAIKSGGNIIAITAAGGAFGAMLNTTGVGEYVAGIVTGFGFSLLVAGWLIAALIRVAQGSATVALLTSAEIMAPLTGDLSVGAVYLMLAIGAGGMIAPWYNDSGFWIVSEVGGLTQTETFKTYSASATIMSVTCILLLLLLSSVVPLA</sequence>
<name>A0ABU2G4T0_9EURY</name>
<dbReference type="InterPro" id="IPR003474">
    <property type="entry name" value="Glcn_transporter"/>
</dbReference>
<organism evidence="8 9">
    <name type="scientific">Halogeometricum luteum</name>
    <dbReference type="NCBI Taxonomy" id="2950537"/>
    <lineage>
        <taxon>Archaea</taxon>
        <taxon>Methanobacteriati</taxon>
        <taxon>Methanobacteriota</taxon>
        <taxon>Stenosarchaea group</taxon>
        <taxon>Halobacteria</taxon>
        <taxon>Halobacteriales</taxon>
        <taxon>Haloferacaceae</taxon>
        <taxon>Halogeometricum</taxon>
    </lineage>
</organism>
<evidence type="ECO:0000256" key="4">
    <source>
        <dbReference type="ARBA" id="ARBA00022692"/>
    </source>
</evidence>
<dbReference type="PANTHER" id="PTHR30354">
    <property type="entry name" value="GNT FAMILY GLUCONATE TRANSPORTER"/>
    <property type="match status" value="1"/>
</dbReference>
<dbReference type="PANTHER" id="PTHR30354:SF22">
    <property type="entry name" value="HIGH-AFFINITY GLUCONATE TRANSPORTER"/>
    <property type="match status" value="1"/>
</dbReference>
<feature type="transmembrane region" description="Helical" evidence="7">
    <location>
        <begin position="30"/>
        <end position="48"/>
    </location>
</feature>
<accession>A0ABU2G4T0</accession>
<evidence type="ECO:0000256" key="2">
    <source>
        <dbReference type="ARBA" id="ARBA00022448"/>
    </source>
</evidence>
<keyword evidence="2" id="KW-0813">Transport</keyword>
<keyword evidence="4 7" id="KW-0812">Transmembrane</keyword>
<feature type="transmembrane region" description="Helical" evidence="7">
    <location>
        <begin position="425"/>
        <end position="446"/>
    </location>
</feature>
<keyword evidence="5 7" id="KW-1133">Transmembrane helix</keyword>
<keyword evidence="3" id="KW-1003">Cell membrane</keyword>
<feature type="transmembrane region" description="Helical" evidence="7">
    <location>
        <begin position="111"/>
        <end position="129"/>
    </location>
</feature>
<evidence type="ECO:0000256" key="5">
    <source>
        <dbReference type="ARBA" id="ARBA00022989"/>
    </source>
</evidence>
<keyword evidence="9" id="KW-1185">Reference proteome</keyword>
<feature type="transmembrane region" description="Helical" evidence="7">
    <location>
        <begin position="311"/>
        <end position="330"/>
    </location>
</feature>
<dbReference type="Proteomes" id="UP001254813">
    <property type="component" value="Unassembled WGS sequence"/>
</dbReference>
<feature type="transmembrane region" description="Helical" evidence="7">
    <location>
        <begin position="55"/>
        <end position="76"/>
    </location>
</feature>
<gene>
    <name evidence="8" type="ORF">NDI79_14010</name>
</gene>
<evidence type="ECO:0000256" key="3">
    <source>
        <dbReference type="ARBA" id="ARBA00022475"/>
    </source>
</evidence>
<evidence type="ECO:0000256" key="6">
    <source>
        <dbReference type="ARBA" id="ARBA00023136"/>
    </source>
</evidence>
<dbReference type="NCBIfam" id="TIGR00791">
    <property type="entry name" value="gntP"/>
    <property type="match status" value="1"/>
</dbReference>
<evidence type="ECO:0000313" key="8">
    <source>
        <dbReference type="EMBL" id="MDS0295288.1"/>
    </source>
</evidence>
<evidence type="ECO:0000313" key="9">
    <source>
        <dbReference type="Proteomes" id="UP001254813"/>
    </source>
</evidence>
<keyword evidence="6 7" id="KW-0472">Membrane</keyword>